<sequence>MIAVDAAVPPGPVCRLGPDQRAIRRLADLPPTVRAALATAAGGNVSEVGSVFNATDVGGPAKGPTMRFIQGFKVGTLWLAWVEQGGIAHRYRVVGLREAGGGVMPVASVDGQRSLCATSRKMVGAKPVV</sequence>
<dbReference type="EMBL" id="JACIDH010000001">
    <property type="protein sequence ID" value="MBB3877999.1"/>
    <property type="molecule type" value="Genomic_DNA"/>
</dbReference>
<dbReference type="Proteomes" id="UP000538670">
    <property type="component" value="Unassembled WGS sequence"/>
</dbReference>
<dbReference type="RefSeq" id="WP_183950226.1">
    <property type="nucleotide sequence ID" value="NZ_JACIDH010000001.1"/>
</dbReference>
<gene>
    <name evidence="1" type="ORF">GGR48_000402</name>
</gene>
<accession>A0A7W6A6D7</accession>
<proteinExistence type="predicted"/>
<name>A0A7W6A6D7_9SPHN</name>
<evidence type="ECO:0000313" key="1">
    <source>
        <dbReference type="EMBL" id="MBB3877999.1"/>
    </source>
</evidence>
<keyword evidence="2" id="KW-1185">Reference proteome</keyword>
<comment type="caution">
    <text evidence="1">The sequence shown here is derived from an EMBL/GenBank/DDBJ whole genome shotgun (WGS) entry which is preliminary data.</text>
</comment>
<reference evidence="1 2" key="1">
    <citation type="submission" date="2020-08" db="EMBL/GenBank/DDBJ databases">
        <title>Genomic Encyclopedia of Type Strains, Phase IV (KMG-IV): sequencing the most valuable type-strain genomes for metagenomic binning, comparative biology and taxonomic classification.</title>
        <authorList>
            <person name="Goeker M."/>
        </authorList>
    </citation>
    <scope>NUCLEOTIDE SEQUENCE [LARGE SCALE GENOMIC DNA]</scope>
    <source>
        <strain evidence="1 2">DSM 19512</strain>
    </source>
</reference>
<dbReference type="AlphaFoldDB" id="A0A7W6A6D7"/>
<evidence type="ECO:0000313" key="2">
    <source>
        <dbReference type="Proteomes" id="UP000538670"/>
    </source>
</evidence>
<organism evidence="1 2">
    <name type="scientific">Sphingomonas pseudosanguinis</name>
    <dbReference type="NCBI Taxonomy" id="413712"/>
    <lineage>
        <taxon>Bacteria</taxon>
        <taxon>Pseudomonadati</taxon>
        <taxon>Pseudomonadota</taxon>
        <taxon>Alphaproteobacteria</taxon>
        <taxon>Sphingomonadales</taxon>
        <taxon>Sphingomonadaceae</taxon>
        <taxon>Sphingomonas</taxon>
    </lineage>
</organism>
<protein>
    <submittedName>
        <fullName evidence="1">Uncharacterized protein</fullName>
    </submittedName>
</protein>